<keyword evidence="2" id="KW-1185">Reference proteome</keyword>
<sequence length="76" mass="8387">MKSTFELPDALAREAKELARAQSTTVRDLVVTGLRREIDRRTSDRSRPDFVFPTADGEGLRVDPGEAIRIASAETA</sequence>
<dbReference type="AlphaFoldDB" id="A0A2T0UZ95"/>
<evidence type="ECO:0008006" key="3">
    <source>
        <dbReference type="Google" id="ProtNLM"/>
    </source>
</evidence>
<comment type="caution">
    <text evidence="1">The sequence shown here is derived from an EMBL/GenBank/DDBJ whole genome shotgun (WGS) entry which is preliminary data.</text>
</comment>
<accession>A0A2T0UZ95</accession>
<gene>
    <name evidence="1" type="ORF">BCF74_10274</name>
</gene>
<dbReference type="Proteomes" id="UP000237822">
    <property type="component" value="Unassembled WGS sequence"/>
</dbReference>
<name>A0A2T0UZ95_9MICO</name>
<organism evidence="1 2">
    <name type="scientific">Knoellia remsis</name>
    <dbReference type="NCBI Taxonomy" id="407159"/>
    <lineage>
        <taxon>Bacteria</taxon>
        <taxon>Bacillati</taxon>
        <taxon>Actinomycetota</taxon>
        <taxon>Actinomycetes</taxon>
        <taxon>Micrococcales</taxon>
        <taxon>Intrasporangiaceae</taxon>
        <taxon>Knoellia</taxon>
    </lineage>
</organism>
<dbReference type="EMBL" id="PVTI01000002">
    <property type="protein sequence ID" value="PRY63242.1"/>
    <property type="molecule type" value="Genomic_DNA"/>
</dbReference>
<dbReference type="RefSeq" id="WP_106296226.1">
    <property type="nucleotide sequence ID" value="NZ_PVTI01000002.1"/>
</dbReference>
<dbReference type="OrthoDB" id="5149464at2"/>
<evidence type="ECO:0000313" key="1">
    <source>
        <dbReference type="EMBL" id="PRY63242.1"/>
    </source>
</evidence>
<protein>
    <recommendedName>
        <fullName evidence="3">VapB protein of antitoxin of type II toxin-antitoxin system</fullName>
    </recommendedName>
</protein>
<reference evidence="1 2" key="1">
    <citation type="submission" date="2018-03" db="EMBL/GenBank/DDBJ databases">
        <title>Genomic Encyclopedia of Archaeal and Bacterial Type Strains, Phase II (KMG-II): from individual species to whole genera.</title>
        <authorList>
            <person name="Goeker M."/>
        </authorList>
    </citation>
    <scope>NUCLEOTIDE SEQUENCE [LARGE SCALE GENOMIC DNA]</scope>
    <source>
        <strain evidence="1 2">ATCC BAA-1496</strain>
    </source>
</reference>
<proteinExistence type="predicted"/>
<evidence type="ECO:0000313" key="2">
    <source>
        <dbReference type="Proteomes" id="UP000237822"/>
    </source>
</evidence>